<dbReference type="AlphaFoldDB" id="A0A9K3D4G3"/>
<accession>A0A9K3D4G3</accession>
<dbReference type="Proteomes" id="UP000265618">
    <property type="component" value="Unassembled WGS sequence"/>
</dbReference>
<evidence type="ECO:0000313" key="1">
    <source>
        <dbReference type="EMBL" id="GIQ88908.1"/>
    </source>
</evidence>
<organism evidence="1 2">
    <name type="scientific">Kipferlia bialata</name>
    <dbReference type="NCBI Taxonomy" id="797122"/>
    <lineage>
        <taxon>Eukaryota</taxon>
        <taxon>Metamonada</taxon>
        <taxon>Carpediemonas-like organisms</taxon>
        <taxon>Kipferlia</taxon>
    </lineage>
</organism>
<evidence type="ECO:0000313" key="2">
    <source>
        <dbReference type="Proteomes" id="UP000265618"/>
    </source>
</evidence>
<comment type="caution">
    <text evidence="1">The sequence shown here is derived from an EMBL/GenBank/DDBJ whole genome shotgun (WGS) entry which is preliminary data.</text>
</comment>
<gene>
    <name evidence="1" type="ORF">KIPB_011260</name>
</gene>
<proteinExistence type="predicted"/>
<keyword evidence="2" id="KW-1185">Reference proteome</keyword>
<dbReference type="EMBL" id="BDIP01004509">
    <property type="protein sequence ID" value="GIQ88908.1"/>
    <property type="molecule type" value="Genomic_DNA"/>
</dbReference>
<sequence>VPSDYDDTDDVWVEDSMALSLYGSTFVIGAEDAHYNNEGSGGRGSAYVYRYTEETDTWDLVAEIRNTQAADSLQSVLALTETHVVVGGSRVSGN</sequence>
<feature type="non-terminal residue" evidence="1">
    <location>
        <position position="1"/>
    </location>
</feature>
<protein>
    <submittedName>
        <fullName evidence="1">Uncharacterized protein</fullName>
    </submittedName>
</protein>
<reference evidence="1 2" key="1">
    <citation type="journal article" date="2018" name="PLoS ONE">
        <title>The draft genome of Kipferlia bialata reveals reductive genome evolution in fornicate parasites.</title>
        <authorList>
            <person name="Tanifuji G."/>
            <person name="Takabayashi S."/>
            <person name="Kume K."/>
            <person name="Takagi M."/>
            <person name="Nakayama T."/>
            <person name="Kamikawa R."/>
            <person name="Inagaki Y."/>
            <person name="Hashimoto T."/>
        </authorList>
    </citation>
    <scope>NUCLEOTIDE SEQUENCE [LARGE SCALE GENOMIC DNA]</scope>
    <source>
        <strain evidence="1">NY0173</strain>
    </source>
</reference>
<name>A0A9K3D4G3_9EUKA</name>